<name>A0A2W5HTE8_9BACT</name>
<feature type="region of interest" description="Disordered" evidence="1">
    <location>
        <begin position="28"/>
        <end position="93"/>
    </location>
</feature>
<organism evidence="2 3">
    <name type="scientific">Micavibrio aeruginosavorus</name>
    <dbReference type="NCBI Taxonomy" id="349221"/>
    <lineage>
        <taxon>Bacteria</taxon>
        <taxon>Pseudomonadati</taxon>
        <taxon>Bdellovibrionota</taxon>
        <taxon>Bdellovibrionia</taxon>
        <taxon>Bdellovibrionales</taxon>
        <taxon>Pseudobdellovibrionaceae</taxon>
        <taxon>Micavibrio</taxon>
    </lineage>
</organism>
<evidence type="ECO:0000256" key="1">
    <source>
        <dbReference type="SAM" id="MobiDB-lite"/>
    </source>
</evidence>
<feature type="compositionally biased region" description="Basic and acidic residues" evidence="1">
    <location>
        <begin position="60"/>
        <end position="69"/>
    </location>
</feature>
<comment type="caution">
    <text evidence="2">The sequence shown here is derived from an EMBL/GenBank/DDBJ whole genome shotgun (WGS) entry which is preliminary data.</text>
</comment>
<evidence type="ECO:0000313" key="3">
    <source>
        <dbReference type="Proteomes" id="UP000249739"/>
    </source>
</evidence>
<proteinExistence type="predicted"/>
<dbReference type="AlphaFoldDB" id="A0A2W5HTE8"/>
<feature type="compositionally biased region" description="Basic and acidic residues" evidence="1">
    <location>
        <begin position="31"/>
        <end position="50"/>
    </location>
</feature>
<sequence>MTKIGPNPPGIDAVKAFIEKAGKVNPVEDAQAARDFHAAQESVKGRKAAEDAASSASGENKSEKPKPSFDDVDPEIQRKLRAAGYEPPKPKTP</sequence>
<reference evidence="2 3" key="1">
    <citation type="submission" date="2017-08" db="EMBL/GenBank/DDBJ databases">
        <title>Infants hospitalized years apart are colonized by the same room-sourced microbial strains.</title>
        <authorList>
            <person name="Brooks B."/>
            <person name="Olm M.R."/>
            <person name="Firek B.A."/>
            <person name="Baker R."/>
            <person name="Thomas B.C."/>
            <person name="Morowitz M.J."/>
            <person name="Banfield J.F."/>
        </authorList>
    </citation>
    <scope>NUCLEOTIDE SEQUENCE [LARGE SCALE GENOMIC DNA]</scope>
    <source>
        <strain evidence="2">S2_006_000_R2_64</strain>
    </source>
</reference>
<dbReference type="Proteomes" id="UP000249739">
    <property type="component" value="Unassembled WGS sequence"/>
</dbReference>
<protein>
    <submittedName>
        <fullName evidence="2">Uncharacterized protein</fullName>
    </submittedName>
</protein>
<accession>A0A2W5HTE8</accession>
<gene>
    <name evidence="2" type="ORF">DI586_02115</name>
</gene>
<dbReference type="EMBL" id="QFOT01000012">
    <property type="protein sequence ID" value="PZP56899.1"/>
    <property type="molecule type" value="Genomic_DNA"/>
</dbReference>
<evidence type="ECO:0000313" key="2">
    <source>
        <dbReference type="EMBL" id="PZP56899.1"/>
    </source>
</evidence>